<accession>A0A967EUF2</accession>
<dbReference type="RefSeq" id="WP_167220374.1">
    <property type="nucleotide sequence ID" value="NZ_JAAQPH010000001.1"/>
</dbReference>
<dbReference type="Pfam" id="PF21741">
    <property type="entry name" value="DUF6867"/>
    <property type="match status" value="1"/>
</dbReference>
<feature type="transmembrane region" description="Helical" evidence="1">
    <location>
        <begin position="56"/>
        <end position="83"/>
    </location>
</feature>
<organism evidence="3 4">
    <name type="scientific">Pelagibius litoralis</name>
    <dbReference type="NCBI Taxonomy" id="374515"/>
    <lineage>
        <taxon>Bacteria</taxon>
        <taxon>Pseudomonadati</taxon>
        <taxon>Pseudomonadota</taxon>
        <taxon>Alphaproteobacteria</taxon>
        <taxon>Rhodospirillales</taxon>
        <taxon>Rhodovibrionaceae</taxon>
        <taxon>Pelagibius</taxon>
    </lineage>
</organism>
<evidence type="ECO:0000313" key="3">
    <source>
        <dbReference type="EMBL" id="NIA67086.1"/>
    </source>
</evidence>
<feature type="domain" description="DUF6867" evidence="2">
    <location>
        <begin position="8"/>
        <end position="112"/>
    </location>
</feature>
<gene>
    <name evidence="3" type="ORF">HBA54_00605</name>
</gene>
<proteinExistence type="predicted"/>
<dbReference type="AlphaFoldDB" id="A0A967EUF2"/>
<keyword evidence="1" id="KW-0472">Membrane</keyword>
<evidence type="ECO:0000259" key="2">
    <source>
        <dbReference type="Pfam" id="PF21741"/>
    </source>
</evidence>
<dbReference type="Proteomes" id="UP000761264">
    <property type="component" value="Unassembled WGS sequence"/>
</dbReference>
<dbReference type="InterPro" id="IPR049201">
    <property type="entry name" value="DUF6867"/>
</dbReference>
<reference evidence="3" key="1">
    <citation type="submission" date="2020-03" db="EMBL/GenBank/DDBJ databases">
        <title>Genome of Pelagibius litoralis DSM 21314T.</title>
        <authorList>
            <person name="Wang G."/>
        </authorList>
    </citation>
    <scope>NUCLEOTIDE SEQUENCE</scope>
    <source>
        <strain evidence="3">DSM 21314</strain>
    </source>
</reference>
<comment type="caution">
    <text evidence="3">The sequence shown here is derived from an EMBL/GenBank/DDBJ whole genome shotgun (WGS) entry which is preliminary data.</text>
</comment>
<dbReference type="EMBL" id="JAAQPH010000001">
    <property type="protein sequence ID" value="NIA67086.1"/>
    <property type="molecule type" value="Genomic_DNA"/>
</dbReference>
<evidence type="ECO:0000313" key="4">
    <source>
        <dbReference type="Proteomes" id="UP000761264"/>
    </source>
</evidence>
<keyword evidence="1" id="KW-0812">Transmembrane</keyword>
<keyword evidence="4" id="KW-1185">Reference proteome</keyword>
<evidence type="ECO:0000256" key="1">
    <source>
        <dbReference type="SAM" id="Phobius"/>
    </source>
</evidence>
<keyword evidence="1" id="KW-1133">Transmembrane helix</keyword>
<name>A0A967EUF2_9PROT</name>
<sequence length="115" mass="12576">MIALLGTSLPVFIAVTLFLGGGAAFMTGQALSAHWRPVWQAVGYSMLLGLADRFIIFSLFGGELLSLSGYVIDTAVIMAVALLSYRATRARTMVAQYPWLYERAGPFGWRERRAG</sequence>
<protein>
    <recommendedName>
        <fullName evidence="2">DUF6867 domain-containing protein</fullName>
    </recommendedName>
</protein>